<dbReference type="InterPro" id="IPR039420">
    <property type="entry name" value="WalR-like"/>
</dbReference>
<gene>
    <name evidence="14" type="ORF">GV68_10650</name>
</gene>
<sequence>MKHVLVIDDDAGIRSLLVDYLTQHAFRVTGISGSQQLAPILASDTVDAMIIDLNLGHEDGLDIVRKLSSTSSSPIIIISGDRLEEADKVIGLELGAVDYITKPFGTRELLARVRCAVRERPGPDVKKDRRIYSFGQWMLNVSLRKLVFAESREVKLTAGEFNLLVAFLQSPKRVLSREQLLSASRVHNEEIFDRSIDVLILRLRRKLEANPSKPDLIKTERSVGYYFDADVTTTGRWESRLR</sequence>
<dbReference type="SMART" id="SM00448">
    <property type="entry name" value="REC"/>
    <property type="match status" value="1"/>
</dbReference>
<evidence type="ECO:0000256" key="4">
    <source>
        <dbReference type="ARBA" id="ARBA00023012"/>
    </source>
</evidence>
<keyword evidence="7" id="KW-0010">Activator</keyword>
<evidence type="ECO:0000256" key="7">
    <source>
        <dbReference type="ARBA" id="ARBA00023159"/>
    </source>
</evidence>
<evidence type="ECO:0000256" key="10">
    <source>
        <dbReference type="PROSITE-ProRule" id="PRU00169"/>
    </source>
</evidence>
<dbReference type="Gene3D" id="1.10.10.10">
    <property type="entry name" value="Winged helix-like DNA-binding domain superfamily/Winged helix DNA-binding domain"/>
    <property type="match status" value="1"/>
</dbReference>
<comment type="subcellular location">
    <subcellularLocation>
        <location evidence="1">Cytoplasm</location>
    </subcellularLocation>
</comment>
<accession>A0A922P5T9</accession>
<evidence type="ECO:0000259" key="13">
    <source>
        <dbReference type="PROSITE" id="PS51755"/>
    </source>
</evidence>
<evidence type="ECO:0000256" key="9">
    <source>
        <dbReference type="ARBA" id="ARBA00067337"/>
    </source>
</evidence>
<dbReference type="PANTHER" id="PTHR48111:SF4">
    <property type="entry name" value="DNA-BINDING DUAL TRANSCRIPTIONAL REGULATOR OMPR"/>
    <property type="match status" value="1"/>
</dbReference>
<dbReference type="AlphaFoldDB" id="A0A922P5T9"/>
<dbReference type="Pfam" id="PF00072">
    <property type="entry name" value="Response_reg"/>
    <property type="match status" value="1"/>
</dbReference>
<reference evidence="14 15" key="1">
    <citation type="submission" date="2014-06" db="EMBL/GenBank/DDBJ databases">
        <title>Rhizobium pelagicum/R2-400B4.</title>
        <authorList>
            <person name="Kimes N.E."/>
            <person name="Lopez-Perez M."/>
        </authorList>
    </citation>
    <scope>NUCLEOTIDE SEQUENCE [LARGE SCALE GENOMIC DNA]</scope>
    <source>
        <strain evidence="14 15">R2-400B4</strain>
    </source>
</reference>
<organism evidence="14 15">
    <name type="scientific">Pseudorhizobium pelagicum</name>
    <dbReference type="NCBI Taxonomy" id="1509405"/>
    <lineage>
        <taxon>Bacteria</taxon>
        <taxon>Pseudomonadati</taxon>
        <taxon>Pseudomonadota</taxon>
        <taxon>Alphaproteobacteria</taxon>
        <taxon>Hyphomicrobiales</taxon>
        <taxon>Rhizobiaceae</taxon>
        <taxon>Rhizobium/Agrobacterium group</taxon>
        <taxon>Pseudorhizobium</taxon>
    </lineage>
</organism>
<dbReference type="EMBL" id="JOKJ01000002">
    <property type="protein sequence ID" value="KEQ10700.1"/>
    <property type="molecule type" value="Genomic_DNA"/>
</dbReference>
<dbReference type="GO" id="GO:0000976">
    <property type="term" value="F:transcription cis-regulatory region binding"/>
    <property type="evidence" value="ECO:0007669"/>
    <property type="project" value="TreeGrafter"/>
</dbReference>
<keyword evidence="4" id="KW-0902">Two-component regulatory system</keyword>
<dbReference type="Proteomes" id="UP000052167">
    <property type="component" value="Unassembled WGS sequence"/>
</dbReference>
<evidence type="ECO:0000259" key="12">
    <source>
        <dbReference type="PROSITE" id="PS50110"/>
    </source>
</evidence>
<evidence type="ECO:0000256" key="6">
    <source>
        <dbReference type="ARBA" id="ARBA00023125"/>
    </source>
</evidence>
<keyword evidence="2" id="KW-0963">Cytoplasm</keyword>
<dbReference type="Pfam" id="PF00486">
    <property type="entry name" value="Trans_reg_C"/>
    <property type="match status" value="1"/>
</dbReference>
<dbReference type="InterPro" id="IPR001867">
    <property type="entry name" value="OmpR/PhoB-type_DNA-bd"/>
</dbReference>
<keyword evidence="8" id="KW-0804">Transcription</keyword>
<dbReference type="SUPFAM" id="SSF52172">
    <property type="entry name" value="CheY-like"/>
    <property type="match status" value="1"/>
</dbReference>
<keyword evidence="15" id="KW-1185">Reference proteome</keyword>
<evidence type="ECO:0000256" key="1">
    <source>
        <dbReference type="ARBA" id="ARBA00004496"/>
    </source>
</evidence>
<dbReference type="PROSITE" id="PS50110">
    <property type="entry name" value="RESPONSE_REGULATORY"/>
    <property type="match status" value="1"/>
</dbReference>
<dbReference type="InterPro" id="IPR036388">
    <property type="entry name" value="WH-like_DNA-bd_sf"/>
</dbReference>
<evidence type="ECO:0000256" key="2">
    <source>
        <dbReference type="ARBA" id="ARBA00022490"/>
    </source>
</evidence>
<feature type="modified residue" description="4-aspartylphosphate" evidence="10">
    <location>
        <position position="52"/>
    </location>
</feature>
<evidence type="ECO:0000313" key="15">
    <source>
        <dbReference type="Proteomes" id="UP000052167"/>
    </source>
</evidence>
<dbReference type="CDD" id="cd00383">
    <property type="entry name" value="trans_reg_C"/>
    <property type="match status" value="1"/>
</dbReference>
<dbReference type="RefSeq" id="WP_037169697.1">
    <property type="nucleotide sequence ID" value="NZ_JOKI01000043.1"/>
</dbReference>
<protein>
    <recommendedName>
        <fullName evidence="9">Regulatory protein VirG</fullName>
    </recommendedName>
</protein>
<dbReference type="Gene3D" id="3.40.50.2300">
    <property type="match status" value="1"/>
</dbReference>
<keyword evidence="5" id="KW-0805">Transcription regulation</keyword>
<name>A0A922P5T9_9HYPH</name>
<dbReference type="GO" id="GO:0032993">
    <property type="term" value="C:protein-DNA complex"/>
    <property type="evidence" value="ECO:0007669"/>
    <property type="project" value="TreeGrafter"/>
</dbReference>
<evidence type="ECO:0000256" key="11">
    <source>
        <dbReference type="PROSITE-ProRule" id="PRU01091"/>
    </source>
</evidence>
<dbReference type="OrthoDB" id="9802426at2"/>
<dbReference type="NCBIfam" id="NF010430">
    <property type="entry name" value="PRK13856.1"/>
    <property type="match status" value="1"/>
</dbReference>
<dbReference type="InterPro" id="IPR001789">
    <property type="entry name" value="Sig_transdc_resp-reg_receiver"/>
</dbReference>
<dbReference type="GO" id="GO:0005829">
    <property type="term" value="C:cytosol"/>
    <property type="evidence" value="ECO:0007669"/>
    <property type="project" value="TreeGrafter"/>
</dbReference>
<comment type="caution">
    <text evidence="14">The sequence shown here is derived from an EMBL/GenBank/DDBJ whole genome shotgun (WGS) entry which is preliminary data.</text>
</comment>
<dbReference type="InterPro" id="IPR016032">
    <property type="entry name" value="Sig_transdc_resp-reg_C-effctor"/>
</dbReference>
<proteinExistence type="predicted"/>
<dbReference type="SUPFAM" id="SSF46894">
    <property type="entry name" value="C-terminal effector domain of the bipartite response regulators"/>
    <property type="match status" value="1"/>
</dbReference>
<feature type="domain" description="Response regulatory" evidence="12">
    <location>
        <begin position="3"/>
        <end position="117"/>
    </location>
</feature>
<evidence type="ECO:0000256" key="8">
    <source>
        <dbReference type="ARBA" id="ARBA00023163"/>
    </source>
</evidence>
<dbReference type="PANTHER" id="PTHR48111">
    <property type="entry name" value="REGULATOR OF RPOS"/>
    <property type="match status" value="1"/>
</dbReference>
<evidence type="ECO:0000256" key="3">
    <source>
        <dbReference type="ARBA" id="ARBA00022553"/>
    </source>
</evidence>
<dbReference type="InterPro" id="IPR011006">
    <property type="entry name" value="CheY-like_superfamily"/>
</dbReference>
<evidence type="ECO:0000256" key="5">
    <source>
        <dbReference type="ARBA" id="ARBA00023015"/>
    </source>
</evidence>
<dbReference type="GO" id="GO:0006355">
    <property type="term" value="P:regulation of DNA-templated transcription"/>
    <property type="evidence" value="ECO:0007669"/>
    <property type="project" value="InterPro"/>
</dbReference>
<dbReference type="GO" id="GO:0000156">
    <property type="term" value="F:phosphorelay response regulator activity"/>
    <property type="evidence" value="ECO:0007669"/>
    <property type="project" value="TreeGrafter"/>
</dbReference>
<dbReference type="Gene3D" id="6.10.250.690">
    <property type="match status" value="1"/>
</dbReference>
<dbReference type="SMART" id="SM00862">
    <property type="entry name" value="Trans_reg_C"/>
    <property type="match status" value="1"/>
</dbReference>
<feature type="DNA-binding region" description="OmpR/PhoB-type" evidence="11">
    <location>
        <begin position="129"/>
        <end position="229"/>
    </location>
</feature>
<feature type="domain" description="OmpR/PhoB-type" evidence="13">
    <location>
        <begin position="129"/>
        <end position="229"/>
    </location>
</feature>
<dbReference type="PROSITE" id="PS51755">
    <property type="entry name" value="OMPR_PHOB"/>
    <property type="match status" value="1"/>
</dbReference>
<keyword evidence="6 11" id="KW-0238">DNA-binding</keyword>
<keyword evidence="3 10" id="KW-0597">Phosphoprotein</keyword>
<dbReference type="FunFam" id="1.10.10.10:FF:000099">
    <property type="entry name" value="Two-component system response regulator TorR"/>
    <property type="match status" value="1"/>
</dbReference>
<evidence type="ECO:0000313" key="14">
    <source>
        <dbReference type="EMBL" id="KEQ10700.1"/>
    </source>
</evidence>